<evidence type="ECO:0000256" key="1">
    <source>
        <dbReference type="SAM" id="MobiDB-lite"/>
    </source>
</evidence>
<evidence type="ECO:0008006" key="5">
    <source>
        <dbReference type="Google" id="ProtNLM"/>
    </source>
</evidence>
<dbReference type="OrthoDB" id="2654667at2"/>
<proteinExistence type="predicted"/>
<dbReference type="Proteomes" id="UP000267430">
    <property type="component" value="Unassembled WGS sequence"/>
</dbReference>
<evidence type="ECO:0000313" key="3">
    <source>
        <dbReference type="EMBL" id="RUQ32613.1"/>
    </source>
</evidence>
<feature type="region of interest" description="Disordered" evidence="1">
    <location>
        <begin position="25"/>
        <end position="54"/>
    </location>
</feature>
<accession>A0A3S0WCS7</accession>
<protein>
    <recommendedName>
        <fullName evidence="5">Lipoprotein</fullName>
    </recommendedName>
</protein>
<feature type="compositionally biased region" description="Basic and acidic residues" evidence="1">
    <location>
        <begin position="28"/>
        <end position="42"/>
    </location>
</feature>
<dbReference type="Pfam" id="PF13798">
    <property type="entry name" value="PCYCGC"/>
    <property type="match status" value="1"/>
</dbReference>
<dbReference type="RefSeq" id="WP_126862904.1">
    <property type="nucleotide sequence ID" value="NZ_JAUSTX010000002.1"/>
</dbReference>
<keyword evidence="4" id="KW-1185">Reference proteome</keyword>
<feature type="signal peptide" evidence="2">
    <location>
        <begin position="1"/>
        <end position="20"/>
    </location>
</feature>
<gene>
    <name evidence="3" type="ORF">ELQ35_00515</name>
</gene>
<comment type="caution">
    <text evidence="3">The sequence shown here is derived from an EMBL/GenBank/DDBJ whole genome shotgun (WGS) entry which is preliminary data.</text>
</comment>
<sequence>MKRKYTIFGSIILSASLFLAGCGNEPSSKSDKKEDTHSDSHQQHAGNGDIREETKSADSLPHFLKGKPEDMTAIYAASAKHQELLESIPCYCGCSESAAHRNNYDCFIHENKKNGAIVWDDHGTKCEVCLVIAAESINQKNEGKSLEEIRQYIDDKYKEGYAEPTPTPMPKG</sequence>
<organism evidence="3 4">
    <name type="scientific">Peribacillus cavernae</name>
    <dbReference type="NCBI Taxonomy" id="1674310"/>
    <lineage>
        <taxon>Bacteria</taxon>
        <taxon>Bacillati</taxon>
        <taxon>Bacillota</taxon>
        <taxon>Bacilli</taxon>
        <taxon>Bacillales</taxon>
        <taxon>Bacillaceae</taxon>
        <taxon>Peribacillus</taxon>
    </lineage>
</organism>
<evidence type="ECO:0000313" key="4">
    <source>
        <dbReference type="Proteomes" id="UP000267430"/>
    </source>
</evidence>
<feature type="chain" id="PRO_5039676897" description="Lipoprotein" evidence="2">
    <location>
        <begin position="21"/>
        <end position="172"/>
    </location>
</feature>
<dbReference type="PROSITE" id="PS51257">
    <property type="entry name" value="PROKAR_LIPOPROTEIN"/>
    <property type="match status" value="1"/>
</dbReference>
<dbReference type="InterPro" id="IPR025673">
    <property type="entry name" value="PCYCGC"/>
</dbReference>
<reference evidence="3 4" key="1">
    <citation type="submission" date="2018-12" db="EMBL/GenBank/DDBJ databases">
        <title>Bacillus chawlae sp. nov., Bacillus glennii sp. nov., and Bacillus saganii sp. nov. Isolated from the Vehicle Assembly Building at Kennedy Space Center where the Viking Spacecraft were Assembled.</title>
        <authorList>
            <person name="Seuylemezian A."/>
            <person name="Vaishampayan P."/>
        </authorList>
    </citation>
    <scope>NUCLEOTIDE SEQUENCE [LARGE SCALE GENOMIC DNA]</scope>
    <source>
        <strain evidence="3 4">L5</strain>
    </source>
</reference>
<evidence type="ECO:0000256" key="2">
    <source>
        <dbReference type="SAM" id="SignalP"/>
    </source>
</evidence>
<dbReference type="EMBL" id="RYZZ01000001">
    <property type="protein sequence ID" value="RUQ32613.1"/>
    <property type="molecule type" value="Genomic_DNA"/>
</dbReference>
<keyword evidence="2" id="KW-0732">Signal</keyword>
<name>A0A3S0WCS7_9BACI</name>
<dbReference type="AlphaFoldDB" id="A0A3S0WCS7"/>